<dbReference type="HOGENOM" id="CLU_2545544_0_0_1"/>
<dbReference type="EMBL" id="CAEY01000070">
    <property type="status" value="NOT_ANNOTATED_CDS"/>
    <property type="molecule type" value="Genomic_DNA"/>
</dbReference>
<dbReference type="Proteomes" id="UP000015104">
    <property type="component" value="Unassembled WGS sequence"/>
</dbReference>
<evidence type="ECO:0000313" key="1">
    <source>
        <dbReference type="EnsemblMetazoa" id="tetur11g01840.1"/>
    </source>
</evidence>
<dbReference type="STRING" id="32264.T1KGS5"/>
<keyword evidence="2" id="KW-1185">Reference proteome</keyword>
<protein>
    <submittedName>
        <fullName evidence="1">Uncharacterized protein</fullName>
    </submittedName>
</protein>
<proteinExistence type="predicted"/>
<organism evidence="1 2">
    <name type="scientific">Tetranychus urticae</name>
    <name type="common">Two-spotted spider mite</name>
    <dbReference type="NCBI Taxonomy" id="32264"/>
    <lineage>
        <taxon>Eukaryota</taxon>
        <taxon>Metazoa</taxon>
        <taxon>Ecdysozoa</taxon>
        <taxon>Arthropoda</taxon>
        <taxon>Chelicerata</taxon>
        <taxon>Arachnida</taxon>
        <taxon>Acari</taxon>
        <taxon>Acariformes</taxon>
        <taxon>Trombidiformes</taxon>
        <taxon>Prostigmata</taxon>
        <taxon>Eleutherengona</taxon>
        <taxon>Raphignathae</taxon>
        <taxon>Tetranychoidea</taxon>
        <taxon>Tetranychidae</taxon>
        <taxon>Tetranychus</taxon>
    </lineage>
</organism>
<dbReference type="AlphaFoldDB" id="T1KGS5"/>
<dbReference type="eggNOG" id="KOG1545">
    <property type="taxonomic scope" value="Eukaryota"/>
</dbReference>
<accession>T1KGS5</accession>
<dbReference type="EnsemblMetazoa" id="tetur11g01840.1">
    <property type="protein sequence ID" value="tetur11g01840.1"/>
    <property type="gene ID" value="tetur11g01840"/>
</dbReference>
<name>T1KGS5_TETUR</name>
<reference evidence="1" key="2">
    <citation type="submission" date="2015-06" db="UniProtKB">
        <authorList>
            <consortium name="EnsemblMetazoa"/>
        </authorList>
    </citation>
    <scope>IDENTIFICATION</scope>
</reference>
<sequence>MAGVLTTALPVPVIVSNFNYFYHRENDQEDLQIGHTCYSNLKLNYYADENGLKIHKDSHGNTSREIVSENFPNRTVPHRHLPL</sequence>
<evidence type="ECO:0000313" key="2">
    <source>
        <dbReference type="Proteomes" id="UP000015104"/>
    </source>
</evidence>
<reference evidence="2" key="1">
    <citation type="submission" date="2011-08" db="EMBL/GenBank/DDBJ databases">
        <authorList>
            <person name="Rombauts S."/>
        </authorList>
    </citation>
    <scope>NUCLEOTIDE SEQUENCE</scope>
    <source>
        <strain evidence="2">London</strain>
    </source>
</reference>